<gene>
    <name evidence="1" type="ORF">QAD02_009728</name>
</gene>
<accession>A0ACC2NA63</accession>
<evidence type="ECO:0000313" key="2">
    <source>
        <dbReference type="Proteomes" id="UP001239111"/>
    </source>
</evidence>
<proteinExistence type="predicted"/>
<keyword evidence="2" id="KW-1185">Reference proteome</keyword>
<comment type="caution">
    <text evidence="1">The sequence shown here is derived from an EMBL/GenBank/DDBJ whole genome shotgun (WGS) entry which is preliminary data.</text>
</comment>
<protein>
    <submittedName>
        <fullName evidence="1">Uncharacterized protein</fullName>
    </submittedName>
</protein>
<dbReference type="Proteomes" id="UP001239111">
    <property type="component" value="Chromosome 4"/>
</dbReference>
<organism evidence="1 2">
    <name type="scientific">Eretmocerus hayati</name>
    <dbReference type="NCBI Taxonomy" id="131215"/>
    <lineage>
        <taxon>Eukaryota</taxon>
        <taxon>Metazoa</taxon>
        <taxon>Ecdysozoa</taxon>
        <taxon>Arthropoda</taxon>
        <taxon>Hexapoda</taxon>
        <taxon>Insecta</taxon>
        <taxon>Pterygota</taxon>
        <taxon>Neoptera</taxon>
        <taxon>Endopterygota</taxon>
        <taxon>Hymenoptera</taxon>
        <taxon>Apocrita</taxon>
        <taxon>Proctotrupomorpha</taxon>
        <taxon>Chalcidoidea</taxon>
        <taxon>Aphelinidae</taxon>
        <taxon>Aphelininae</taxon>
        <taxon>Eretmocerus</taxon>
    </lineage>
</organism>
<dbReference type="EMBL" id="CM056744">
    <property type="protein sequence ID" value="KAJ8668065.1"/>
    <property type="molecule type" value="Genomic_DNA"/>
</dbReference>
<sequence length="729" mass="81827">MASTTSEKSASNSPGKKSSAASTTSSTDSNTSGTALSKAEAKAARKAERRLAAQQAQQEAREQHAKETNGRHVVVTHEDKILEAIDQLRKRKARPDADRICNYLLRKFSVDARDTIADLHKLIATEKVIQVDYKGNTSYRNASKWTRLSLYKNRPEGFVKDKINSQAVAGAFAELVVEEPDYLDTGVPADRLVEHLLDGVLNPTSRRVVEDFLGKEVSTGNLALLSNGNYSLVDGSVVNSGSEDFSPSHRNGDVSPKGSKNSTPSKEVKNLCNPKKVNGMHFDEEDYYSYETSRQCSPKSDSNPKAEACWEIIVGDERSMYEKETSLHEFNGKANGHQKDEYSKQNGKHSTPFSEIEEIKISTEPQTNKRRYKSGRKQRILVRDDDDSPNLIFSYEDYEKENDKRDDGNDRLSEDGDDDHNAGRDSTNPSPTPSNHNAGSFRSARRKRAKKVFDPSDNMVVKKKRGRQPKVVPPPQEMPELTRVPILKESPKDPHRHCSMCSRDKQETLIACRDCTSRVHPSCVYTAEEIILKANTSWQCDDCKTCAACFETSEAGSLISCYSCGDAFHHSCHVPRITVTKSRWFCGECNHKKLKPLNHNSNQSTNWSHSASESQLNNNSVTSVSNPQGSPPRNAPDMVDEDNSRDAIDPNIPDASDWGTEQVYQYFARLFPKEAETFRNHEIDGSSLLLLKRKDVLTGLDLLLGPALKIWRHVLKLQLRRDDPKFYWL</sequence>
<evidence type="ECO:0000313" key="1">
    <source>
        <dbReference type="EMBL" id="KAJ8668065.1"/>
    </source>
</evidence>
<reference evidence="1" key="1">
    <citation type="submission" date="2023-04" db="EMBL/GenBank/DDBJ databases">
        <title>A chromosome-level genome assembly of the parasitoid wasp Eretmocerus hayati.</title>
        <authorList>
            <person name="Zhong Y."/>
            <person name="Liu S."/>
            <person name="Liu Y."/>
        </authorList>
    </citation>
    <scope>NUCLEOTIDE SEQUENCE</scope>
    <source>
        <strain evidence="1">ZJU_SS_LIU_2023</strain>
    </source>
</reference>
<name>A0ACC2NA63_9HYME</name>